<dbReference type="AlphaFoldDB" id="A0A2X1RJJ6"/>
<proteinExistence type="predicted"/>
<keyword evidence="2" id="KW-0472">Membrane</keyword>
<comment type="caution">
    <text evidence="5">The sequence shown here is derived from an EMBL/GenBank/DDBJ whole genome shotgun (WGS) entry which is preliminary data.</text>
</comment>
<name>A0A2X1RJJ6_9ACTO</name>
<keyword evidence="2" id="KW-0812">Transmembrane</keyword>
<reference evidence="5 6" key="1">
    <citation type="submission" date="2018-06" db="EMBL/GenBank/DDBJ databases">
        <authorList>
            <consortium name="Pathogen Informatics"/>
            <person name="Doyle S."/>
        </authorList>
    </citation>
    <scope>NUCLEOTIDE SEQUENCE [LARGE SCALE GENOMIC DNA]</scope>
    <source>
        <strain evidence="5 6">NCTC11819</strain>
    </source>
</reference>
<feature type="compositionally biased region" description="Polar residues" evidence="1">
    <location>
        <begin position="151"/>
        <end position="160"/>
    </location>
</feature>
<evidence type="ECO:0000313" key="4">
    <source>
        <dbReference type="EMBL" id="NMW93876.1"/>
    </source>
</evidence>
<evidence type="ECO:0000313" key="7">
    <source>
        <dbReference type="Proteomes" id="UP000582487"/>
    </source>
</evidence>
<reference evidence="3 8" key="2">
    <citation type="submission" date="2019-08" db="EMBL/GenBank/DDBJ databases">
        <title>Comparison of rpoB and gyrB Sequences from Mobiluncus Species and Development of a Multiplex PCR Method for Clinical Detection of Mobiluncus curtisii and Mobiluncus mulieris.</title>
        <authorList>
            <person name="Yang L."/>
            <person name="Shen Y."/>
            <person name="Xu G."/>
            <person name="Shu L.-B."/>
            <person name="Hu J."/>
            <person name="Zhang R."/>
            <person name="Wang Y."/>
            <person name="Zhou H.-W."/>
            <person name="Zhang X."/>
        </authorList>
    </citation>
    <scope>NUCLEOTIDE SEQUENCE [LARGE SCALE GENOMIC DNA]</scope>
    <source>
        <strain evidence="3 8">M26</strain>
    </source>
</reference>
<reference evidence="4 7" key="3">
    <citation type="submission" date="2020-04" db="EMBL/GenBank/DDBJ databases">
        <title>Antimicrobial susceptibility and clonality of vaginal-derived multi-drug resistant Mobiluncus isolates in China.</title>
        <authorList>
            <person name="Zhang X."/>
        </authorList>
    </citation>
    <scope>NUCLEOTIDE SEQUENCE [LARGE SCALE GENOMIC DNA]</scope>
    <source>
        <strain evidence="4 7">7</strain>
    </source>
</reference>
<dbReference type="EMBL" id="JABCUV010000012">
    <property type="protein sequence ID" value="NMW93876.1"/>
    <property type="molecule type" value="Genomic_DNA"/>
</dbReference>
<keyword evidence="2" id="KW-1133">Transmembrane helix</keyword>
<protein>
    <submittedName>
        <fullName evidence="3">Transglycosylase</fullName>
    </submittedName>
</protein>
<evidence type="ECO:0000313" key="3">
    <source>
        <dbReference type="EMBL" id="MCU9969119.1"/>
    </source>
</evidence>
<feature type="transmembrane region" description="Helical" evidence="2">
    <location>
        <begin position="62"/>
        <end position="80"/>
    </location>
</feature>
<dbReference type="RefSeq" id="WP_004012811.1">
    <property type="nucleotide sequence ID" value="NZ_CAMPNB010000011.1"/>
</dbReference>
<feature type="transmembrane region" description="Helical" evidence="2">
    <location>
        <begin position="92"/>
        <end position="114"/>
    </location>
</feature>
<evidence type="ECO:0000313" key="6">
    <source>
        <dbReference type="Proteomes" id="UP000255284"/>
    </source>
</evidence>
<evidence type="ECO:0000256" key="2">
    <source>
        <dbReference type="SAM" id="Phobius"/>
    </source>
</evidence>
<dbReference type="Proteomes" id="UP000582487">
    <property type="component" value="Unassembled WGS sequence"/>
</dbReference>
<dbReference type="GeneID" id="61167519"/>
<sequence>MIDYLTPFEGVVFGGIIALGILAMLSPEDTTQMIGAILLTAGFWGGVIALIRGLLHREPGSLYLLSFVGALIAGLVKFFVFPDFGQDGESNVIWAFIVGIGIAGIVGTGLNALIRKPPEEPENTLETPSQTAEAPPEMQPVPLPGKDTDDTVASSNSESS</sequence>
<gene>
    <name evidence="3" type="ORF">FYZ43_06860</name>
    <name evidence="4" type="ORF">HHJ74_09320</name>
    <name evidence="5" type="ORF">NCTC11819_00214</name>
</gene>
<dbReference type="EMBL" id="UGGQ01000006">
    <property type="protein sequence ID" value="STO15672.1"/>
    <property type="molecule type" value="Genomic_DNA"/>
</dbReference>
<evidence type="ECO:0000313" key="8">
    <source>
        <dbReference type="Proteomes" id="UP001209486"/>
    </source>
</evidence>
<evidence type="ECO:0000313" key="5">
    <source>
        <dbReference type="EMBL" id="STO15672.1"/>
    </source>
</evidence>
<dbReference type="EMBL" id="VSZY01000010">
    <property type="protein sequence ID" value="MCU9969119.1"/>
    <property type="molecule type" value="Genomic_DNA"/>
</dbReference>
<feature type="transmembrane region" description="Helical" evidence="2">
    <location>
        <begin position="7"/>
        <end position="27"/>
    </location>
</feature>
<dbReference type="OrthoDB" id="9962815at2"/>
<feature type="transmembrane region" description="Helical" evidence="2">
    <location>
        <begin position="33"/>
        <end position="55"/>
    </location>
</feature>
<feature type="region of interest" description="Disordered" evidence="1">
    <location>
        <begin position="117"/>
        <end position="160"/>
    </location>
</feature>
<dbReference type="Proteomes" id="UP001209486">
    <property type="component" value="Unassembled WGS sequence"/>
</dbReference>
<evidence type="ECO:0000256" key="1">
    <source>
        <dbReference type="SAM" id="MobiDB-lite"/>
    </source>
</evidence>
<accession>A0A2X1RJJ6</accession>
<organism evidence="5 6">
    <name type="scientific">Mobiluncus mulieris</name>
    <dbReference type="NCBI Taxonomy" id="2052"/>
    <lineage>
        <taxon>Bacteria</taxon>
        <taxon>Bacillati</taxon>
        <taxon>Actinomycetota</taxon>
        <taxon>Actinomycetes</taxon>
        <taxon>Actinomycetales</taxon>
        <taxon>Actinomycetaceae</taxon>
        <taxon>Mobiluncus</taxon>
    </lineage>
</organism>
<dbReference type="Proteomes" id="UP000255284">
    <property type="component" value="Unassembled WGS sequence"/>
</dbReference>